<feature type="transmembrane region" description="Helical" evidence="9">
    <location>
        <begin position="21"/>
        <end position="39"/>
    </location>
</feature>
<dbReference type="GO" id="GO:0015740">
    <property type="term" value="P:C4-dicarboxylate transport"/>
    <property type="evidence" value="ECO:0007669"/>
    <property type="project" value="TreeGrafter"/>
</dbReference>
<feature type="transmembrane region" description="Helical" evidence="9">
    <location>
        <begin position="181"/>
        <end position="205"/>
    </location>
</feature>
<comment type="subcellular location">
    <subcellularLocation>
        <location evidence="1">Cell inner membrane</location>
        <topology evidence="1">Multi-pass membrane protein</topology>
    </subcellularLocation>
</comment>
<evidence type="ECO:0000256" key="5">
    <source>
        <dbReference type="ARBA" id="ARBA00022692"/>
    </source>
</evidence>
<evidence type="ECO:0000256" key="1">
    <source>
        <dbReference type="ARBA" id="ARBA00004429"/>
    </source>
</evidence>
<sequence length="286" mass="30694">MESLRRTANKVDDVVFQVERLLLLVCLAAMTVLVSVDVVQRTFSRPVGKTEGALLSVLYPDPTPEQTAFVVGTLGPVLFGLFALVMCVLAAQSARSIAAEKVKGPKPAFGRSVAIGVGVLLGLTVFVKGVLWLFPSSVPGAQKFALGFMLWSGMLGASLATRSRRHIILDPIKKNLDPATLKPFSLIGGIVTFVFCGLLSLLGWMQLHEQFTEWSQGDGVGVYDALPVPLWIGTLSIPVTFGVMALRFLAQGIHDFKWGPPKGGADAHGVDLDALEKEQLPMPEAE</sequence>
<organism evidence="11 12">
    <name type="scientific">Archangium gephyra</name>
    <dbReference type="NCBI Taxonomy" id="48"/>
    <lineage>
        <taxon>Bacteria</taxon>
        <taxon>Pseudomonadati</taxon>
        <taxon>Myxococcota</taxon>
        <taxon>Myxococcia</taxon>
        <taxon>Myxococcales</taxon>
        <taxon>Cystobacterineae</taxon>
        <taxon>Archangiaceae</taxon>
        <taxon>Archangium</taxon>
    </lineage>
</organism>
<gene>
    <name evidence="11" type="ORF">DI536_17070</name>
</gene>
<evidence type="ECO:0000256" key="7">
    <source>
        <dbReference type="ARBA" id="ARBA00023136"/>
    </source>
</evidence>
<dbReference type="AlphaFoldDB" id="A0A2W5VNL8"/>
<name>A0A2W5VNL8_9BACT</name>
<protein>
    <recommendedName>
        <fullName evidence="10">Tripartite ATP-independent periplasmic transporters DctQ component domain-containing protein</fullName>
    </recommendedName>
</protein>
<keyword evidence="4" id="KW-0997">Cell inner membrane</keyword>
<evidence type="ECO:0000256" key="2">
    <source>
        <dbReference type="ARBA" id="ARBA00022448"/>
    </source>
</evidence>
<feature type="transmembrane region" description="Helical" evidence="9">
    <location>
        <begin position="225"/>
        <end position="249"/>
    </location>
</feature>
<evidence type="ECO:0000256" key="6">
    <source>
        <dbReference type="ARBA" id="ARBA00022989"/>
    </source>
</evidence>
<comment type="similarity">
    <text evidence="8">Belongs to the TRAP transporter small permease family.</text>
</comment>
<dbReference type="Proteomes" id="UP000249061">
    <property type="component" value="Unassembled WGS sequence"/>
</dbReference>
<dbReference type="EMBL" id="QFQP01000013">
    <property type="protein sequence ID" value="PZR12031.1"/>
    <property type="molecule type" value="Genomic_DNA"/>
</dbReference>
<dbReference type="InterPro" id="IPR055348">
    <property type="entry name" value="DctQ"/>
</dbReference>
<dbReference type="PANTHER" id="PTHR35011">
    <property type="entry name" value="2,3-DIKETO-L-GULONATE TRAP TRANSPORTER SMALL PERMEASE PROTEIN YIAM"/>
    <property type="match status" value="1"/>
</dbReference>
<dbReference type="Pfam" id="PF04290">
    <property type="entry name" value="DctQ"/>
    <property type="match status" value="1"/>
</dbReference>
<dbReference type="GO" id="GO:0005886">
    <property type="term" value="C:plasma membrane"/>
    <property type="evidence" value="ECO:0007669"/>
    <property type="project" value="UniProtKB-SubCell"/>
</dbReference>
<evidence type="ECO:0000313" key="11">
    <source>
        <dbReference type="EMBL" id="PZR12031.1"/>
    </source>
</evidence>
<evidence type="ECO:0000313" key="12">
    <source>
        <dbReference type="Proteomes" id="UP000249061"/>
    </source>
</evidence>
<evidence type="ECO:0000256" key="3">
    <source>
        <dbReference type="ARBA" id="ARBA00022475"/>
    </source>
</evidence>
<keyword evidence="7 9" id="KW-0472">Membrane</keyword>
<evidence type="ECO:0000256" key="9">
    <source>
        <dbReference type="SAM" id="Phobius"/>
    </source>
</evidence>
<accession>A0A2W5VNL8</accession>
<reference evidence="11 12" key="1">
    <citation type="submission" date="2017-08" db="EMBL/GenBank/DDBJ databases">
        <title>Infants hospitalized years apart are colonized by the same room-sourced microbial strains.</title>
        <authorList>
            <person name="Brooks B."/>
            <person name="Olm M.R."/>
            <person name="Firek B.A."/>
            <person name="Baker R."/>
            <person name="Thomas B.C."/>
            <person name="Morowitz M.J."/>
            <person name="Banfield J.F."/>
        </authorList>
    </citation>
    <scope>NUCLEOTIDE SEQUENCE [LARGE SCALE GENOMIC DNA]</scope>
    <source>
        <strain evidence="11">S2_003_000_R2_14</strain>
    </source>
</reference>
<feature type="transmembrane region" description="Helical" evidence="9">
    <location>
        <begin position="140"/>
        <end position="160"/>
    </location>
</feature>
<keyword evidence="6 9" id="KW-1133">Transmembrane helix</keyword>
<dbReference type="InterPro" id="IPR007387">
    <property type="entry name" value="TRAP_DctQ"/>
</dbReference>
<feature type="domain" description="Tripartite ATP-independent periplasmic transporters DctQ component" evidence="10">
    <location>
        <begin position="133"/>
        <end position="256"/>
    </location>
</feature>
<evidence type="ECO:0000259" key="10">
    <source>
        <dbReference type="Pfam" id="PF04290"/>
    </source>
</evidence>
<feature type="transmembrane region" description="Helical" evidence="9">
    <location>
        <begin position="68"/>
        <end position="91"/>
    </location>
</feature>
<keyword evidence="3" id="KW-1003">Cell membrane</keyword>
<evidence type="ECO:0000256" key="8">
    <source>
        <dbReference type="ARBA" id="ARBA00038436"/>
    </source>
</evidence>
<proteinExistence type="inferred from homology"/>
<evidence type="ECO:0000256" key="4">
    <source>
        <dbReference type="ARBA" id="ARBA00022519"/>
    </source>
</evidence>
<keyword evidence="2" id="KW-0813">Transport</keyword>
<dbReference type="PANTHER" id="PTHR35011:SF2">
    <property type="entry name" value="2,3-DIKETO-L-GULONATE TRAP TRANSPORTER SMALL PERMEASE PROTEIN YIAM"/>
    <property type="match status" value="1"/>
</dbReference>
<feature type="transmembrane region" description="Helical" evidence="9">
    <location>
        <begin position="112"/>
        <end position="134"/>
    </location>
</feature>
<comment type="caution">
    <text evidence="11">The sequence shown here is derived from an EMBL/GenBank/DDBJ whole genome shotgun (WGS) entry which is preliminary data.</text>
</comment>
<dbReference type="GO" id="GO:0022857">
    <property type="term" value="F:transmembrane transporter activity"/>
    <property type="evidence" value="ECO:0007669"/>
    <property type="project" value="TreeGrafter"/>
</dbReference>
<keyword evidence="5 9" id="KW-0812">Transmembrane</keyword>